<keyword evidence="2" id="KW-1185">Reference proteome</keyword>
<name>A0A7H0VJP2_9FLAO</name>
<accession>A0A7H0VJP2</accession>
<dbReference type="RefSeq" id="WP_210760466.1">
    <property type="nucleotide sequence ID" value="NZ_CP060139.1"/>
</dbReference>
<reference evidence="1 2" key="1">
    <citation type="submission" date="2020-08" db="EMBL/GenBank/DDBJ databases">
        <title>Croceimicrobium hydrocarbonivorans gen. nov., sp. nov., a novel marine bacterium isolated from a bacterial consortium that degrades polyethylene terephthalate.</title>
        <authorList>
            <person name="Liu R."/>
        </authorList>
    </citation>
    <scope>NUCLEOTIDE SEQUENCE [LARGE SCALE GENOMIC DNA]</scope>
    <source>
        <strain evidence="1 2">A20-9</strain>
    </source>
</reference>
<evidence type="ECO:0000313" key="1">
    <source>
        <dbReference type="EMBL" id="QNR25940.1"/>
    </source>
</evidence>
<protein>
    <recommendedName>
        <fullName evidence="3">Glycoside hydrolase family 2 catalytic domain-containing protein</fullName>
    </recommendedName>
</protein>
<dbReference type="SUPFAM" id="SSF51445">
    <property type="entry name" value="(Trans)glycosidases"/>
    <property type="match status" value="1"/>
</dbReference>
<dbReference type="AlphaFoldDB" id="A0A7H0VJP2"/>
<proteinExistence type="predicted"/>
<dbReference type="Gene3D" id="3.20.20.80">
    <property type="entry name" value="Glycosidases"/>
    <property type="match status" value="1"/>
</dbReference>
<dbReference type="EMBL" id="CP060139">
    <property type="protein sequence ID" value="QNR25940.1"/>
    <property type="molecule type" value="Genomic_DNA"/>
</dbReference>
<dbReference type="KEGG" id="chyd:H4K34_08870"/>
<dbReference type="Proteomes" id="UP000516305">
    <property type="component" value="Chromosome"/>
</dbReference>
<evidence type="ECO:0008006" key="3">
    <source>
        <dbReference type="Google" id="ProtNLM"/>
    </source>
</evidence>
<sequence length="424" mass="48878">MLRLILILFLCGLLASCQYQRPEDARVQIQEIEGQARFTIDGQVHEIKGLAGHTHLQEAHSIGANTIRTYDTTGLQSILDSAHHFGLKVVAGIWLPKSHVPWLYKNEEQRVKLSKELAVLGRKYRDHPALLSWCLGNELIFYDLMDFDFSSTYNRLLDSLRSGDPEHPVGTAFANYGHKAILNFALKIRSLDYLIINTFGRLPKLSEDMNDLDFLWSKPFLIGEFGENGPWETEWTKWGAPLEPSSSQKAEITGRRFKELPREHPNFLGALFFNWGWRHEQTDTWFNVFSKDGERSALYYALAKQYGDSPVPEIPKIKNLKIDHGTNANDFWFESNQWHEAQLEIPESLNQDSLEIRWSIRTEDWFFLKADSPPPLPDLIEYASDRQKIRFKTPGKAGPFRLYVSIHDRSGHFAAANLPFYVVQ</sequence>
<organism evidence="1 2">
    <name type="scientific">Croceimicrobium hydrocarbonivorans</name>
    <dbReference type="NCBI Taxonomy" id="2761580"/>
    <lineage>
        <taxon>Bacteria</taxon>
        <taxon>Pseudomonadati</taxon>
        <taxon>Bacteroidota</taxon>
        <taxon>Flavobacteriia</taxon>
        <taxon>Flavobacteriales</taxon>
        <taxon>Owenweeksiaceae</taxon>
        <taxon>Croceimicrobium</taxon>
    </lineage>
</organism>
<dbReference type="InterPro" id="IPR017853">
    <property type="entry name" value="GH"/>
</dbReference>
<dbReference type="PROSITE" id="PS51257">
    <property type="entry name" value="PROKAR_LIPOPROTEIN"/>
    <property type="match status" value="1"/>
</dbReference>
<evidence type="ECO:0000313" key="2">
    <source>
        <dbReference type="Proteomes" id="UP000516305"/>
    </source>
</evidence>
<gene>
    <name evidence="1" type="ORF">H4K34_08870</name>
</gene>